<dbReference type="KEGG" id="dfa:DFA_10810"/>
<dbReference type="GeneID" id="14866800"/>
<sequence>MRFSQPLLRQTLSTQSTCTFTATMKPSTTTSTSSSNSLPSLASPSSTSNSMSTVSNSNSNNLIKNSRIFGNSLIFLHTAISSDDGGFLITIRDDYY</sequence>
<evidence type="ECO:0000313" key="2">
    <source>
        <dbReference type="EMBL" id="EGG14936.1"/>
    </source>
</evidence>
<accession>F4QBG4</accession>
<protein>
    <submittedName>
        <fullName evidence="2">Uncharacterized protein</fullName>
    </submittedName>
</protein>
<evidence type="ECO:0000313" key="3">
    <source>
        <dbReference type="Proteomes" id="UP000007797"/>
    </source>
</evidence>
<feature type="region of interest" description="Disordered" evidence="1">
    <location>
        <begin position="23"/>
        <end position="57"/>
    </location>
</feature>
<dbReference type="Proteomes" id="UP000007797">
    <property type="component" value="Unassembled WGS sequence"/>
</dbReference>
<dbReference type="AlphaFoldDB" id="F4QBG4"/>
<dbReference type="RefSeq" id="XP_004351452.1">
    <property type="nucleotide sequence ID" value="XM_004351400.1"/>
</dbReference>
<gene>
    <name evidence="2" type="ORF">DFA_10810</name>
</gene>
<keyword evidence="3" id="KW-1185">Reference proteome</keyword>
<proteinExistence type="predicted"/>
<dbReference type="EMBL" id="GL883027">
    <property type="protein sequence ID" value="EGG14936.1"/>
    <property type="molecule type" value="Genomic_DNA"/>
</dbReference>
<reference evidence="3" key="1">
    <citation type="journal article" date="2011" name="Genome Res.">
        <title>Phylogeny-wide analysis of social amoeba genomes highlights ancient origins for complex intercellular communication.</title>
        <authorList>
            <person name="Heidel A.J."/>
            <person name="Lawal H.M."/>
            <person name="Felder M."/>
            <person name="Schilde C."/>
            <person name="Helps N.R."/>
            <person name="Tunggal B."/>
            <person name="Rivero F."/>
            <person name="John U."/>
            <person name="Schleicher M."/>
            <person name="Eichinger L."/>
            <person name="Platzer M."/>
            <person name="Noegel A.A."/>
            <person name="Schaap P."/>
            <person name="Gloeckner G."/>
        </authorList>
    </citation>
    <scope>NUCLEOTIDE SEQUENCE [LARGE SCALE GENOMIC DNA]</scope>
    <source>
        <strain evidence="3">SH3</strain>
    </source>
</reference>
<evidence type="ECO:0000256" key="1">
    <source>
        <dbReference type="SAM" id="MobiDB-lite"/>
    </source>
</evidence>
<feature type="compositionally biased region" description="Low complexity" evidence="1">
    <location>
        <begin position="26"/>
        <end position="57"/>
    </location>
</feature>
<organism evidence="2 3">
    <name type="scientific">Cavenderia fasciculata</name>
    <name type="common">Slime mold</name>
    <name type="synonym">Dictyostelium fasciculatum</name>
    <dbReference type="NCBI Taxonomy" id="261658"/>
    <lineage>
        <taxon>Eukaryota</taxon>
        <taxon>Amoebozoa</taxon>
        <taxon>Evosea</taxon>
        <taxon>Eumycetozoa</taxon>
        <taxon>Dictyostelia</taxon>
        <taxon>Acytosteliales</taxon>
        <taxon>Cavenderiaceae</taxon>
        <taxon>Cavenderia</taxon>
    </lineage>
</organism>
<name>F4QBG4_CACFS</name>